<evidence type="ECO:0000259" key="3">
    <source>
        <dbReference type="Pfam" id="PF05170"/>
    </source>
</evidence>
<evidence type="ECO:0000256" key="2">
    <source>
        <dbReference type="SAM" id="Phobius"/>
    </source>
</evidence>
<feature type="domain" description="AsmA" evidence="3">
    <location>
        <begin position="259"/>
        <end position="520"/>
    </location>
</feature>
<sequence length="620" mass="66276">MKKAGKILGIAVGILVVVIIVLVVAAKFLITPERVRQTVIPIAEKNLNRSVAIGDIDISLFSGVVIRDVRVGMQNADQDFVAADEMVLRYQLWPLLKKQVVVDEIRLEKPQIRVVRNKDGTFNFSDLLTGPPSAEPKEKSAAPASEGKQGNGINLLVSRLQVKDGTVFFTDHGAGTDGFDYEISGFNASAKDISPDQSFPFEMDARLGQAPFSAKGTVNAADAQIQANVKLDGFNIADFAPYLENQARAAIEGLRPVVSGTIDLSSQKIHTQGLKITLGDDVVSVDLTVTDFFSKPLKIENRIHADNLNIDKLMAALQTPQPRQKEKEGRAEPGSSDSSKPAPAGQDGPLGPFDLPVAVNGQVDVDKAVYKGLAMTDLKLRYNLIKNVLTVETLEARLAEGAISGNARVDLGVAGLSYDSDFSVQEISADALMSGLYPKAAGTLLGRTSAAINVSGKGTAWEQMRDALSGQGQVRISEGKIAGNDFAGGLARTLGAGDLKSIDFKSFEGDFEIEDGKVRLVSDFAGKDVKMKPTGTIGLNGALDMNLNLALAPGFSSRLSSDSLVGQLLSDEQGWTSMPVALGGSLGKPRFVLDRARLQKQLTEEGTRKVIEKGLQKLFQ</sequence>
<reference evidence="4 5" key="1">
    <citation type="submission" date="2020-07" db="EMBL/GenBank/DDBJ databases">
        <title>Genomic Encyclopedia of Type Strains, Phase IV (KMG-IV): sequencing the most valuable type-strain genomes for metagenomic binning, comparative biology and taxonomic classification.</title>
        <authorList>
            <person name="Goeker M."/>
        </authorList>
    </citation>
    <scope>NUCLEOTIDE SEQUENCE [LARGE SCALE GENOMIC DNA]</scope>
    <source>
        <strain evidence="4 5">DSM 17721</strain>
    </source>
</reference>
<keyword evidence="2" id="KW-0472">Membrane</keyword>
<feature type="transmembrane region" description="Helical" evidence="2">
    <location>
        <begin position="7"/>
        <end position="30"/>
    </location>
</feature>
<name>A0A7W0C9I7_9BACT</name>
<accession>A0A7W0C9I7</accession>
<feature type="region of interest" description="Disordered" evidence="1">
    <location>
        <begin position="318"/>
        <end position="353"/>
    </location>
</feature>
<dbReference type="GO" id="GO:0090313">
    <property type="term" value="P:regulation of protein targeting to membrane"/>
    <property type="evidence" value="ECO:0007669"/>
    <property type="project" value="TreeGrafter"/>
</dbReference>
<dbReference type="InterPro" id="IPR007844">
    <property type="entry name" value="AsmA"/>
</dbReference>
<protein>
    <submittedName>
        <fullName evidence="4">AsmA protein</fullName>
    </submittedName>
</protein>
<dbReference type="Pfam" id="PF05359">
    <property type="entry name" value="DUF748"/>
    <property type="match status" value="1"/>
</dbReference>
<dbReference type="Proteomes" id="UP000525298">
    <property type="component" value="Unassembled WGS sequence"/>
</dbReference>
<proteinExistence type="predicted"/>
<keyword evidence="5" id="KW-1185">Reference proteome</keyword>
<evidence type="ECO:0000256" key="1">
    <source>
        <dbReference type="SAM" id="MobiDB-lite"/>
    </source>
</evidence>
<dbReference type="InterPro" id="IPR052894">
    <property type="entry name" value="AsmA-related"/>
</dbReference>
<dbReference type="RefSeq" id="WP_181551306.1">
    <property type="nucleotide sequence ID" value="NZ_JACDUS010000004.1"/>
</dbReference>
<dbReference type="AlphaFoldDB" id="A0A7W0C9I7"/>
<keyword evidence="2" id="KW-0812">Transmembrane</keyword>
<dbReference type="EMBL" id="JACDUS010000004">
    <property type="protein sequence ID" value="MBA2881671.1"/>
    <property type="molecule type" value="Genomic_DNA"/>
</dbReference>
<organism evidence="4 5">
    <name type="scientific">Desulfosalsimonas propionicica</name>
    <dbReference type="NCBI Taxonomy" id="332175"/>
    <lineage>
        <taxon>Bacteria</taxon>
        <taxon>Pseudomonadati</taxon>
        <taxon>Thermodesulfobacteriota</taxon>
        <taxon>Desulfobacteria</taxon>
        <taxon>Desulfobacterales</taxon>
        <taxon>Desulfosalsimonadaceae</taxon>
        <taxon>Desulfosalsimonas</taxon>
    </lineage>
</organism>
<dbReference type="GO" id="GO:0005886">
    <property type="term" value="C:plasma membrane"/>
    <property type="evidence" value="ECO:0007669"/>
    <property type="project" value="TreeGrafter"/>
</dbReference>
<dbReference type="InterPro" id="IPR008023">
    <property type="entry name" value="DUF748"/>
</dbReference>
<dbReference type="PANTHER" id="PTHR30441:SF8">
    <property type="entry name" value="DUF748 DOMAIN-CONTAINING PROTEIN"/>
    <property type="match status" value="1"/>
</dbReference>
<evidence type="ECO:0000313" key="4">
    <source>
        <dbReference type="EMBL" id="MBA2881671.1"/>
    </source>
</evidence>
<comment type="caution">
    <text evidence="4">The sequence shown here is derived from an EMBL/GenBank/DDBJ whole genome shotgun (WGS) entry which is preliminary data.</text>
</comment>
<evidence type="ECO:0000313" key="5">
    <source>
        <dbReference type="Proteomes" id="UP000525298"/>
    </source>
</evidence>
<dbReference type="PANTHER" id="PTHR30441">
    <property type="entry name" value="DUF748 DOMAIN-CONTAINING PROTEIN"/>
    <property type="match status" value="1"/>
</dbReference>
<feature type="region of interest" description="Disordered" evidence="1">
    <location>
        <begin position="126"/>
        <end position="150"/>
    </location>
</feature>
<dbReference type="Pfam" id="PF05170">
    <property type="entry name" value="AsmA"/>
    <property type="match status" value="1"/>
</dbReference>
<gene>
    <name evidence="4" type="ORF">HNR65_001998</name>
</gene>
<keyword evidence="2" id="KW-1133">Transmembrane helix</keyword>